<evidence type="ECO:0000313" key="1">
    <source>
        <dbReference type="EMBL" id="KAG0724378.1"/>
    </source>
</evidence>
<evidence type="ECO:0000313" key="2">
    <source>
        <dbReference type="Proteomes" id="UP000770661"/>
    </source>
</evidence>
<name>A0A8J4YD26_CHIOP</name>
<proteinExistence type="predicted"/>
<dbReference type="EMBL" id="JACEEZ010007004">
    <property type="protein sequence ID" value="KAG0724378.1"/>
    <property type="molecule type" value="Genomic_DNA"/>
</dbReference>
<accession>A0A8J4YD26</accession>
<reference evidence="1" key="1">
    <citation type="submission" date="2020-07" db="EMBL/GenBank/DDBJ databases">
        <title>The High-quality genome of the commercially important snow crab, Chionoecetes opilio.</title>
        <authorList>
            <person name="Jeong J.-H."/>
            <person name="Ryu S."/>
        </authorList>
    </citation>
    <scope>NUCLEOTIDE SEQUENCE</scope>
    <source>
        <strain evidence="1">MADBK_172401_WGS</strain>
        <tissue evidence="1">Digestive gland</tissue>
    </source>
</reference>
<protein>
    <submittedName>
        <fullName evidence="1">Uncharacterized protein</fullName>
    </submittedName>
</protein>
<comment type="caution">
    <text evidence="1">The sequence shown here is derived from an EMBL/GenBank/DDBJ whole genome shotgun (WGS) entry which is preliminary data.</text>
</comment>
<dbReference type="AlphaFoldDB" id="A0A8J4YD26"/>
<organism evidence="1 2">
    <name type="scientific">Chionoecetes opilio</name>
    <name type="common">Atlantic snow crab</name>
    <name type="synonym">Cancer opilio</name>
    <dbReference type="NCBI Taxonomy" id="41210"/>
    <lineage>
        <taxon>Eukaryota</taxon>
        <taxon>Metazoa</taxon>
        <taxon>Ecdysozoa</taxon>
        <taxon>Arthropoda</taxon>
        <taxon>Crustacea</taxon>
        <taxon>Multicrustacea</taxon>
        <taxon>Malacostraca</taxon>
        <taxon>Eumalacostraca</taxon>
        <taxon>Eucarida</taxon>
        <taxon>Decapoda</taxon>
        <taxon>Pleocyemata</taxon>
        <taxon>Brachyura</taxon>
        <taxon>Eubrachyura</taxon>
        <taxon>Majoidea</taxon>
        <taxon>Majidae</taxon>
        <taxon>Chionoecetes</taxon>
    </lineage>
</organism>
<sequence>MYGPTPEQHSTTNVPTTPSLLQLSVNQNKSPPTCDVFAAKGYDAAVQVPRSFHLIRVLGGVVQLKSDIINLPHRSVVSFLRDRHRLLPRGTLLLSQCFLSQPLPSFCLPASASSSASTSGQILPSFSIKMQGPHPLPVRLCSGPGGQRVHRAGERGGRLCRAGARGAGFVVWARGWQAGVVLVPGVAGSVGSGPGVAGSVCWCRVAGSVWLGPGVAGKEHHLAWETQREGVIAYEVGPLSSRLLSI</sequence>
<gene>
    <name evidence="1" type="ORF">GWK47_005169</name>
</gene>
<dbReference type="Proteomes" id="UP000770661">
    <property type="component" value="Unassembled WGS sequence"/>
</dbReference>
<keyword evidence="2" id="KW-1185">Reference proteome</keyword>